<dbReference type="AlphaFoldDB" id="A0A0H4QIY3"/>
<comment type="similarity">
    <text evidence="1">Belongs to the glycosyltransferase 2 family.</text>
</comment>
<reference evidence="7" key="1">
    <citation type="submission" date="2015-07" db="EMBL/GenBank/DDBJ databases">
        <title>Lactobacillus ginsenosidimutans/EMML 3141/ whole genome sequencing.</title>
        <authorList>
            <person name="Kim M.K."/>
            <person name="Im W.-T."/>
            <person name="Srinivasan S."/>
            <person name="Lee J.-J."/>
        </authorList>
    </citation>
    <scope>NUCLEOTIDE SEQUENCE [LARGE SCALE GENOMIC DNA]</scope>
    <source>
        <strain evidence="7">EMML 3041</strain>
    </source>
</reference>
<evidence type="ECO:0000256" key="2">
    <source>
        <dbReference type="ARBA" id="ARBA00022676"/>
    </source>
</evidence>
<feature type="transmembrane region" description="Helical" evidence="4">
    <location>
        <begin position="392"/>
        <end position="413"/>
    </location>
</feature>
<dbReference type="InterPro" id="IPR001173">
    <property type="entry name" value="Glyco_trans_2-like"/>
</dbReference>
<dbReference type="Proteomes" id="UP000036106">
    <property type="component" value="Chromosome"/>
</dbReference>
<dbReference type="STRING" id="1007676.ABM34_03105"/>
<feature type="transmembrane region" description="Helical" evidence="4">
    <location>
        <begin position="12"/>
        <end position="39"/>
    </location>
</feature>
<keyword evidence="3 6" id="KW-0808">Transferase</keyword>
<keyword evidence="4" id="KW-0812">Transmembrane</keyword>
<dbReference type="OrthoDB" id="9766299at2"/>
<name>A0A0H4QIY3_9LACO</name>
<dbReference type="PANTHER" id="PTHR43630">
    <property type="entry name" value="POLY-BETA-1,6-N-ACETYL-D-GLUCOSAMINE SYNTHASE"/>
    <property type="match status" value="1"/>
</dbReference>
<dbReference type="Pfam" id="PF00535">
    <property type="entry name" value="Glycos_transf_2"/>
    <property type="match status" value="1"/>
</dbReference>
<evidence type="ECO:0000256" key="3">
    <source>
        <dbReference type="ARBA" id="ARBA00022679"/>
    </source>
</evidence>
<dbReference type="EMBL" id="CP012034">
    <property type="protein sequence ID" value="AKP66643.1"/>
    <property type="molecule type" value="Genomic_DNA"/>
</dbReference>
<keyword evidence="7" id="KW-1185">Reference proteome</keyword>
<dbReference type="PANTHER" id="PTHR43630:SF1">
    <property type="entry name" value="POLY-BETA-1,6-N-ACETYL-D-GLUCOSAMINE SYNTHASE"/>
    <property type="match status" value="1"/>
</dbReference>
<dbReference type="KEGG" id="lgn:ABM34_03105"/>
<keyword evidence="4" id="KW-0472">Membrane</keyword>
<keyword evidence="2" id="KW-0328">Glycosyltransferase</keyword>
<protein>
    <submittedName>
        <fullName evidence="6">Glycosyl transferase</fullName>
    </submittedName>
</protein>
<organism evidence="6 7">
    <name type="scientific">Companilactobacillus ginsenosidimutans</name>
    <dbReference type="NCBI Taxonomy" id="1007676"/>
    <lineage>
        <taxon>Bacteria</taxon>
        <taxon>Bacillati</taxon>
        <taxon>Bacillota</taxon>
        <taxon>Bacilli</taxon>
        <taxon>Lactobacillales</taxon>
        <taxon>Lactobacillaceae</taxon>
        <taxon>Companilactobacillus</taxon>
    </lineage>
</organism>
<evidence type="ECO:0000313" key="7">
    <source>
        <dbReference type="Proteomes" id="UP000036106"/>
    </source>
</evidence>
<gene>
    <name evidence="6" type="ORF">ABM34_03105</name>
</gene>
<feature type="domain" description="Glycosyltransferase 2-like" evidence="5">
    <location>
        <begin position="62"/>
        <end position="233"/>
    </location>
</feature>
<evidence type="ECO:0000313" key="6">
    <source>
        <dbReference type="EMBL" id="AKP66643.1"/>
    </source>
</evidence>
<accession>A0A0H4QIY3</accession>
<sequence>MNVHTGITTFDAVVNFLLLILVSYPILGAFCWFIGVICYQLIYRHRITEYEEIDKSIQPFVTIMIPAHNEEVMIETTITYLMDDLNYTNYEILVTDDGSTDTTPEILARLMKKYDNLKVVRIEKNQGKAHAFNVGVAFAKGEFILSNDADSIPEPDALWKYMNYFYKEDGKNIAAVTANMDVQNRDTMIAKSQTVEFSSIVGVIKRSQIGVFGNMYAYSGANTMYRRDALIDVGLFRQDRATEDISIAWDHQISGWATVFAPNIMFYMNVPETLKSLYHQRKRWAKGGTEVWLTNFWKIVLHPFKYTKQLAFIVDQTLSIIWSHFYFLTVILFLISLVQFLFVGNFERVFHMFAMSFIFVTFEMFAGLLQLGSALIVDDRGRKFKYLMFMPLYTLVYWQVNALSVVTTFIPAIKTIMGYGQGTWVSPTRNVKNQNEVPTEHQQQQ</sequence>
<feature type="transmembrane region" description="Helical" evidence="4">
    <location>
        <begin position="325"/>
        <end position="343"/>
    </location>
</feature>
<dbReference type="RefSeq" id="WP_048703264.1">
    <property type="nucleotide sequence ID" value="NZ_CP012034.1"/>
</dbReference>
<evidence type="ECO:0000256" key="1">
    <source>
        <dbReference type="ARBA" id="ARBA00006739"/>
    </source>
</evidence>
<dbReference type="SUPFAM" id="SSF53448">
    <property type="entry name" value="Nucleotide-diphospho-sugar transferases"/>
    <property type="match status" value="1"/>
</dbReference>
<keyword evidence="4" id="KW-1133">Transmembrane helix</keyword>
<proteinExistence type="inferred from homology"/>
<feature type="transmembrane region" description="Helical" evidence="4">
    <location>
        <begin position="349"/>
        <end position="371"/>
    </location>
</feature>
<dbReference type="CDD" id="cd06423">
    <property type="entry name" value="CESA_like"/>
    <property type="match status" value="1"/>
</dbReference>
<evidence type="ECO:0000259" key="5">
    <source>
        <dbReference type="Pfam" id="PF00535"/>
    </source>
</evidence>
<dbReference type="GO" id="GO:0016757">
    <property type="term" value="F:glycosyltransferase activity"/>
    <property type="evidence" value="ECO:0007669"/>
    <property type="project" value="UniProtKB-KW"/>
</dbReference>
<dbReference type="PATRIC" id="fig|1007676.4.peg.644"/>
<dbReference type="Gene3D" id="3.90.550.10">
    <property type="entry name" value="Spore Coat Polysaccharide Biosynthesis Protein SpsA, Chain A"/>
    <property type="match status" value="1"/>
</dbReference>
<dbReference type="InterPro" id="IPR029044">
    <property type="entry name" value="Nucleotide-diphossugar_trans"/>
</dbReference>
<evidence type="ECO:0000256" key="4">
    <source>
        <dbReference type="SAM" id="Phobius"/>
    </source>
</evidence>